<reference evidence="2" key="2">
    <citation type="journal article" date="2017" name="Nat. Plants">
        <title>The Aegilops tauschii genome reveals multiple impacts of transposons.</title>
        <authorList>
            <person name="Zhao G."/>
            <person name="Zou C."/>
            <person name="Li K."/>
            <person name="Wang K."/>
            <person name="Li T."/>
            <person name="Gao L."/>
            <person name="Zhang X."/>
            <person name="Wang H."/>
            <person name="Yang Z."/>
            <person name="Liu X."/>
            <person name="Jiang W."/>
            <person name="Mao L."/>
            <person name="Kong X."/>
            <person name="Jiao Y."/>
            <person name="Jia J."/>
        </authorList>
    </citation>
    <scope>NUCLEOTIDE SEQUENCE [LARGE SCALE GENOMIC DNA]</scope>
    <source>
        <strain evidence="2">cv. AL8/78</strain>
    </source>
</reference>
<sequence>SLPISLLQFVPFPFPGEPTAAATSRLPPRRRSLIMASNDGEGGEGWEAAVRAEVGGASWWDDPDGADLHARFKAFTGQRRDWPEPKLLFWKDLLLRVARRLRLCSAPAHLVSDPHLKCEGSFAFPPETMTATATAAGDERLVCPPRRHHAALLAASSGGDACRWGHTA</sequence>
<accession>A0A453EGX7</accession>
<reference evidence="2" key="1">
    <citation type="journal article" date="2014" name="Science">
        <title>Ancient hybridizations among the ancestral genomes of bread wheat.</title>
        <authorList>
            <consortium name="International Wheat Genome Sequencing Consortium,"/>
            <person name="Marcussen T."/>
            <person name="Sandve S.R."/>
            <person name="Heier L."/>
            <person name="Spannagl M."/>
            <person name="Pfeifer M."/>
            <person name="Jakobsen K.S."/>
            <person name="Wulff B.B."/>
            <person name="Steuernagel B."/>
            <person name="Mayer K.F."/>
            <person name="Olsen O.A."/>
        </authorList>
    </citation>
    <scope>NUCLEOTIDE SEQUENCE [LARGE SCALE GENOMIC DNA]</scope>
    <source>
        <strain evidence="2">cv. AL8/78</strain>
    </source>
</reference>
<organism evidence="1 2">
    <name type="scientific">Aegilops tauschii subsp. strangulata</name>
    <name type="common">Goatgrass</name>
    <dbReference type="NCBI Taxonomy" id="200361"/>
    <lineage>
        <taxon>Eukaryota</taxon>
        <taxon>Viridiplantae</taxon>
        <taxon>Streptophyta</taxon>
        <taxon>Embryophyta</taxon>
        <taxon>Tracheophyta</taxon>
        <taxon>Spermatophyta</taxon>
        <taxon>Magnoliopsida</taxon>
        <taxon>Liliopsida</taxon>
        <taxon>Poales</taxon>
        <taxon>Poaceae</taxon>
        <taxon>BOP clade</taxon>
        <taxon>Pooideae</taxon>
        <taxon>Triticodae</taxon>
        <taxon>Triticeae</taxon>
        <taxon>Triticinae</taxon>
        <taxon>Aegilops</taxon>
    </lineage>
</organism>
<reference evidence="1" key="4">
    <citation type="submission" date="2019-03" db="UniProtKB">
        <authorList>
            <consortium name="EnsemblPlants"/>
        </authorList>
    </citation>
    <scope>IDENTIFICATION</scope>
</reference>
<dbReference type="Gramene" id="AET3Gv20338500.22">
    <property type="protein sequence ID" value="AET3Gv20338500.22"/>
    <property type="gene ID" value="AET3Gv20338500"/>
</dbReference>
<evidence type="ECO:0000313" key="2">
    <source>
        <dbReference type="Proteomes" id="UP000015105"/>
    </source>
</evidence>
<dbReference type="AlphaFoldDB" id="A0A453EGX7"/>
<protein>
    <submittedName>
        <fullName evidence="1">Uncharacterized protein</fullName>
    </submittedName>
</protein>
<dbReference type="Pfam" id="PF25880">
    <property type="entry name" value="WHD_CHMP7_1st"/>
    <property type="match status" value="1"/>
</dbReference>
<name>A0A453EGX7_AEGTS</name>
<evidence type="ECO:0000313" key="1">
    <source>
        <dbReference type="EnsemblPlants" id="AET3Gv20338500.22"/>
    </source>
</evidence>
<proteinExistence type="predicted"/>
<reference evidence="1" key="5">
    <citation type="journal article" date="2021" name="G3 (Bethesda)">
        <title>Aegilops tauschii genome assembly Aet v5.0 features greater sequence contiguity and improved annotation.</title>
        <authorList>
            <person name="Wang L."/>
            <person name="Zhu T."/>
            <person name="Rodriguez J.C."/>
            <person name="Deal K.R."/>
            <person name="Dubcovsky J."/>
            <person name="McGuire P.E."/>
            <person name="Lux T."/>
            <person name="Spannagl M."/>
            <person name="Mayer K.F.X."/>
            <person name="Baldrich P."/>
            <person name="Meyers B.C."/>
            <person name="Huo N."/>
            <person name="Gu Y.Q."/>
            <person name="Zhou H."/>
            <person name="Devos K.M."/>
            <person name="Bennetzen J.L."/>
            <person name="Unver T."/>
            <person name="Budak H."/>
            <person name="Gulick P.J."/>
            <person name="Galiba G."/>
            <person name="Kalapos B."/>
            <person name="Nelson D.R."/>
            <person name="Li P."/>
            <person name="You F.M."/>
            <person name="Luo M.C."/>
            <person name="Dvorak J."/>
        </authorList>
    </citation>
    <scope>NUCLEOTIDE SEQUENCE [LARGE SCALE GENOMIC DNA]</scope>
    <source>
        <strain evidence="1">cv. AL8/78</strain>
    </source>
</reference>
<dbReference type="Proteomes" id="UP000015105">
    <property type="component" value="Chromosome 3D"/>
</dbReference>
<keyword evidence="2" id="KW-1185">Reference proteome</keyword>
<dbReference type="EnsemblPlants" id="AET3Gv20338500.22">
    <property type="protein sequence ID" value="AET3Gv20338500.22"/>
    <property type="gene ID" value="AET3Gv20338500"/>
</dbReference>
<reference evidence="1" key="3">
    <citation type="journal article" date="2017" name="Nature">
        <title>Genome sequence of the progenitor of the wheat D genome Aegilops tauschii.</title>
        <authorList>
            <person name="Luo M.C."/>
            <person name="Gu Y.Q."/>
            <person name="Puiu D."/>
            <person name="Wang H."/>
            <person name="Twardziok S.O."/>
            <person name="Deal K.R."/>
            <person name="Huo N."/>
            <person name="Zhu T."/>
            <person name="Wang L."/>
            <person name="Wang Y."/>
            <person name="McGuire P.E."/>
            <person name="Liu S."/>
            <person name="Long H."/>
            <person name="Ramasamy R.K."/>
            <person name="Rodriguez J.C."/>
            <person name="Van S.L."/>
            <person name="Yuan L."/>
            <person name="Wang Z."/>
            <person name="Xia Z."/>
            <person name="Xiao L."/>
            <person name="Anderson O.D."/>
            <person name="Ouyang S."/>
            <person name="Liang Y."/>
            <person name="Zimin A.V."/>
            <person name="Pertea G."/>
            <person name="Qi P."/>
            <person name="Bennetzen J.L."/>
            <person name="Dai X."/>
            <person name="Dawson M.W."/>
            <person name="Muller H.G."/>
            <person name="Kugler K."/>
            <person name="Rivarola-Duarte L."/>
            <person name="Spannagl M."/>
            <person name="Mayer K.F.X."/>
            <person name="Lu F.H."/>
            <person name="Bevan M.W."/>
            <person name="Leroy P."/>
            <person name="Li P."/>
            <person name="You F.M."/>
            <person name="Sun Q."/>
            <person name="Liu Z."/>
            <person name="Lyons E."/>
            <person name="Wicker T."/>
            <person name="Salzberg S.L."/>
            <person name="Devos K.M."/>
            <person name="Dvorak J."/>
        </authorList>
    </citation>
    <scope>NUCLEOTIDE SEQUENCE [LARGE SCALE GENOMIC DNA]</scope>
    <source>
        <strain evidence="1">cv. AL8/78</strain>
    </source>
</reference>